<dbReference type="PANTHER" id="PTHR33973">
    <property type="entry name" value="OS07G0153300 PROTEIN"/>
    <property type="match status" value="1"/>
</dbReference>
<dbReference type="PANTHER" id="PTHR33973:SF4">
    <property type="entry name" value="OS07G0153300 PROTEIN"/>
    <property type="match status" value="1"/>
</dbReference>
<keyword evidence="2" id="KW-1185">Reference proteome</keyword>
<name>A0A8H5XN45_9HYPO</name>
<gene>
    <name evidence="1" type="ORF">FGLOB1_13418</name>
</gene>
<proteinExistence type="predicted"/>
<organism evidence="1 2">
    <name type="scientific">Fusarium globosum</name>
    <dbReference type="NCBI Taxonomy" id="78864"/>
    <lineage>
        <taxon>Eukaryota</taxon>
        <taxon>Fungi</taxon>
        <taxon>Dikarya</taxon>
        <taxon>Ascomycota</taxon>
        <taxon>Pezizomycotina</taxon>
        <taxon>Sordariomycetes</taxon>
        <taxon>Hypocreomycetidae</taxon>
        <taxon>Hypocreales</taxon>
        <taxon>Nectriaceae</taxon>
        <taxon>Fusarium</taxon>
        <taxon>Fusarium fujikuroi species complex</taxon>
    </lineage>
</organism>
<evidence type="ECO:0000313" key="2">
    <source>
        <dbReference type="Proteomes" id="UP000532311"/>
    </source>
</evidence>
<comment type="caution">
    <text evidence="1">The sequence shown here is derived from an EMBL/GenBank/DDBJ whole genome shotgun (WGS) entry which is preliminary data.</text>
</comment>
<evidence type="ECO:0000313" key="1">
    <source>
        <dbReference type="EMBL" id="KAF5696561.1"/>
    </source>
</evidence>
<dbReference type="Proteomes" id="UP000532311">
    <property type="component" value="Unassembled WGS sequence"/>
</dbReference>
<reference evidence="1 2" key="1">
    <citation type="submission" date="2020-05" db="EMBL/GenBank/DDBJ databases">
        <title>Identification and distribution of gene clusters putatively required for synthesis of sphingolipid metabolism inhibitors in phylogenetically diverse species of the filamentous fungus Fusarium.</title>
        <authorList>
            <person name="Kim H.-S."/>
            <person name="Busman M."/>
            <person name="Brown D.W."/>
            <person name="Divon H."/>
            <person name="Uhlig S."/>
            <person name="Proctor R.H."/>
        </authorList>
    </citation>
    <scope>NUCLEOTIDE SEQUENCE [LARGE SCALE GENOMIC DNA]</scope>
    <source>
        <strain evidence="1 2">NRRL 26131</strain>
    </source>
</reference>
<dbReference type="InterPro" id="IPR010775">
    <property type="entry name" value="DUF1365"/>
</dbReference>
<dbReference type="AlphaFoldDB" id="A0A8H5XN45"/>
<dbReference type="Pfam" id="PF07103">
    <property type="entry name" value="DUF1365"/>
    <property type="match status" value="1"/>
</dbReference>
<accession>A0A8H5XN45</accession>
<sequence>MIMEINNSFDEKRNVLFRVDPNRSEHGEPRNALYTGYWKKEVYASPFERVEGKLVEKVADPLHAADLVSGKTLTITSAVSDEGKLKFTTRISLDGAPIDPTGATFLQMLRILVQWTLPGTLTTPRIIFQAMRIHHYLGTMKMKTKPVIRPGSVPRHATKSERVLERAFRQWITFILDENSKVGNWEIDYKPSISNSNDIIRLKPEHLGSSSPQTPPVVLKVEVVDPSFYRALVQAKNIGEVLAEQMTPRGDDADPLTCAIVVSDAALLRKLAARSGLAAAPPPPNASGYALDHFVHSHADVSLASAYRAVTRRYRVADYLLLGSRWIS</sequence>
<dbReference type="EMBL" id="JAAQPF010000833">
    <property type="protein sequence ID" value="KAF5696561.1"/>
    <property type="molecule type" value="Genomic_DNA"/>
</dbReference>
<protein>
    <submittedName>
        <fullName evidence="1">Uncharacterized protein</fullName>
    </submittedName>
</protein>